<dbReference type="SUPFAM" id="SSF51569">
    <property type="entry name" value="Aldolase"/>
    <property type="match status" value="1"/>
</dbReference>
<dbReference type="RefSeq" id="WP_207675076.1">
    <property type="nucleotide sequence ID" value="NZ_JAFREM010000029.1"/>
</dbReference>
<dbReference type="Gene3D" id="3.20.20.70">
    <property type="entry name" value="Aldolase class I"/>
    <property type="match status" value="1"/>
</dbReference>
<keyword evidence="3" id="KW-1185">Reference proteome</keyword>
<dbReference type="Proteomes" id="UP000664601">
    <property type="component" value="Unassembled WGS sequence"/>
</dbReference>
<sequence length="281" mass="30197">MLVTMKELLDEAKVGGYAVPAPNVDNEHNLRAAIEAAEEMNSPVIIGHICGYNPDIQYFGRIATDLARRAKVKVAINLDHGGSFEDCMAGIQAGFTSIMIDRSQSSFDENVSEVKELAKAAHALGVSVEAELGHVGVGQNYAVDGKQMLTDPDEAVRFVKETNVDCLAVAVGTAHGVYQGTPKIRFELLEELTEKIPVPLVLHGGSGSGDENLSRCAKLGICKVNLSNDLRKAAIESLLKQDISGDGAYEMYNYLADGYKAKLKHYIEILGSKGMGGELND</sequence>
<proteinExistence type="predicted"/>
<dbReference type="CDD" id="cd00947">
    <property type="entry name" value="TBP_aldolase_IIB"/>
    <property type="match status" value="1"/>
</dbReference>
<accession>A0ABS3LEN4</accession>
<name>A0ABS3LEN4_9ENTE</name>
<dbReference type="InterPro" id="IPR000771">
    <property type="entry name" value="FBA_II"/>
</dbReference>
<organism evidence="2 3">
    <name type="scientific">Candidatus Enterococcus moelleringii</name>
    <dbReference type="NCBI Taxonomy" id="2815325"/>
    <lineage>
        <taxon>Bacteria</taxon>
        <taxon>Bacillati</taxon>
        <taxon>Bacillota</taxon>
        <taxon>Bacilli</taxon>
        <taxon>Lactobacillales</taxon>
        <taxon>Enterococcaceae</taxon>
        <taxon>Enterococcus</taxon>
    </lineage>
</organism>
<dbReference type="InterPro" id="IPR013785">
    <property type="entry name" value="Aldolase_TIM"/>
</dbReference>
<dbReference type="EMBL" id="JAFREM010000029">
    <property type="protein sequence ID" value="MBO1308090.1"/>
    <property type="molecule type" value="Genomic_DNA"/>
</dbReference>
<dbReference type="PANTHER" id="PTHR30304:SF0">
    <property type="entry name" value="D-TAGATOSE-1,6-BISPHOSPHATE ALDOLASE SUBUNIT GATY-RELATED"/>
    <property type="match status" value="1"/>
</dbReference>
<dbReference type="PANTHER" id="PTHR30304">
    <property type="entry name" value="D-TAGATOSE-1,6-BISPHOSPHATE ALDOLASE"/>
    <property type="match status" value="1"/>
</dbReference>
<dbReference type="NCBIfam" id="TIGR00167">
    <property type="entry name" value="cbbA"/>
    <property type="match status" value="1"/>
</dbReference>
<dbReference type="Pfam" id="PF01116">
    <property type="entry name" value="F_bP_aldolase"/>
    <property type="match status" value="1"/>
</dbReference>
<evidence type="ECO:0000256" key="1">
    <source>
        <dbReference type="ARBA" id="ARBA00001947"/>
    </source>
</evidence>
<reference evidence="2 3" key="1">
    <citation type="submission" date="2021-03" db="EMBL/GenBank/DDBJ databases">
        <title>Enterococcal diversity collection.</title>
        <authorList>
            <person name="Gilmore M.S."/>
            <person name="Schwartzman J."/>
            <person name="Van Tyne D."/>
            <person name="Martin M."/>
            <person name="Earl A.M."/>
            <person name="Manson A.L."/>
            <person name="Straub T."/>
            <person name="Salamzade R."/>
            <person name="Saavedra J."/>
            <person name="Lebreton F."/>
            <person name="Prichula J."/>
            <person name="Schaufler K."/>
            <person name="Gaca A."/>
            <person name="Sgardioli B."/>
            <person name="Wagenaar J."/>
            <person name="Strong T."/>
        </authorList>
    </citation>
    <scope>NUCLEOTIDE SEQUENCE [LARGE SCALE GENOMIC DNA]</scope>
    <source>
        <strain evidence="2 3">669A</strain>
    </source>
</reference>
<gene>
    <name evidence="2" type="ORF">JZO70_18080</name>
</gene>
<dbReference type="InterPro" id="IPR050246">
    <property type="entry name" value="Class_II_FBP_aldolase"/>
</dbReference>
<dbReference type="PIRSF" id="PIRSF001359">
    <property type="entry name" value="F_bP_aldolase_II"/>
    <property type="match status" value="1"/>
</dbReference>
<protein>
    <submittedName>
        <fullName evidence="2">Class II fructose-bisphosphate aldolase</fullName>
    </submittedName>
</protein>
<comment type="cofactor">
    <cofactor evidence="1">
        <name>Zn(2+)</name>
        <dbReference type="ChEBI" id="CHEBI:29105"/>
    </cofactor>
</comment>
<evidence type="ECO:0000313" key="3">
    <source>
        <dbReference type="Proteomes" id="UP000664601"/>
    </source>
</evidence>
<comment type="caution">
    <text evidence="2">The sequence shown here is derived from an EMBL/GenBank/DDBJ whole genome shotgun (WGS) entry which is preliminary data.</text>
</comment>
<evidence type="ECO:0000313" key="2">
    <source>
        <dbReference type="EMBL" id="MBO1308090.1"/>
    </source>
</evidence>